<reference evidence="2 3" key="1">
    <citation type="submission" date="2022-06" db="EMBL/GenBank/DDBJ databases">
        <title>Isolation of gut microbiota from human fecal samples.</title>
        <authorList>
            <person name="Pamer E.G."/>
            <person name="Barat B."/>
            <person name="Waligurski E."/>
            <person name="Medina S."/>
            <person name="Paddock L."/>
            <person name="Mostad J."/>
        </authorList>
    </citation>
    <scope>NUCLEOTIDE SEQUENCE [LARGE SCALE GENOMIC DNA]</scope>
    <source>
        <strain evidence="2 3">DFI.9.73</strain>
    </source>
</reference>
<comment type="caution">
    <text evidence="2">The sequence shown here is derived from an EMBL/GenBank/DDBJ whole genome shotgun (WGS) entry which is preliminary data.</text>
</comment>
<protein>
    <submittedName>
        <fullName evidence="2">Uncharacterized protein</fullName>
    </submittedName>
</protein>
<feature type="transmembrane region" description="Helical" evidence="1">
    <location>
        <begin position="12"/>
        <end position="34"/>
    </location>
</feature>
<feature type="non-terminal residue" evidence="2">
    <location>
        <position position="1"/>
    </location>
</feature>
<dbReference type="RefSeq" id="WP_256192526.1">
    <property type="nucleotide sequence ID" value="NZ_JANFZH010000157.1"/>
</dbReference>
<evidence type="ECO:0000313" key="3">
    <source>
        <dbReference type="Proteomes" id="UP001524473"/>
    </source>
</evidence>
<keyword evidence="1" id="KW-0472">Membrane</keyword>
<sequence>LLLLLITGGVVLAHPNAFLGGFLFSAVLAIGLAIRTAMTRRDRSSVVVAAAIVGVLAGLFAVLWNFARTPADHS</sequence>
<proteinExistence type="predicted"/>
<accession>A0ABT1S4N3</accession>
<evidence type="ECO:0000313" key="2">
    <source>
        <dbReference type="EMBL" id="MCQ4841904.1"/>
    </source>
</evidence>
<feature type="non-terminal residue" evidence="2">
    <location>
        <position position="74"/>
    </location>
</feature>
<keyword evidence="1" id="KW-1133">Transmembrane helix</keyword>
<organism evidence="2 3">
    <name type="scientific">Neglectibacter timonensis</name>
    <dbReference type="NCBI Taxonomy" id="1776382"/>
    <lineage>
        <taxon>Bacteria</taxon>
        <taxon>Bacillati</taxon>
        <taxon>Bacillota</taxon>
        <taxon>Clostridia</taxon>
        <taxon>Eubacteriales</taxon>
        <taxon>Oscillospiraceae</taxon>
        <taxon>Neglectibacter</taxon>
    </lineage>
</organism>
<dbReference type="Proteomes" id="UP001524473">
    <property type="component" value="Unassembled WGS sequence"/>
</dbReference>
<gene>
    <name evidence="2" type="ORF">NE695_18560</name>
</gene>
<dbReference type="EMBL" id="JANFZH010000157">
    <property type="protein sequence ID" value="MCQ4841904.1"/>
    <property type="molecule type" value="Genomic_DNA"/>
</dbReference>
<keyword evidence="1" id="KW-0812">Transmembrane</keyword>
<evidence type="ECO:0000256" key="1">
    <source>
        <dbReference type="SAM" id="Phobius"/>
    </source>
</evidence>
<keyword evidence="3" id="KW-1185">Reference proteome</keyword>
<feature type="transmembrane region" description="Helical" evidence="1">
    <location>
        <begin position="46"/>
        <end position="67"/>
    </location>
</feature>
<name>A0ABT1S4N3_9FIRM</name>